<dbReference type="PANTHER" id="PTHR46093">
    <property type="entry name" value="ACYL-COA-BINDING DOMAIN-CONTAINING PROTEIN 5"/>
    <property type="match status" value="1"/>
</dbReference>
<dbReference type="InParanoid" id="A0A1X7TPH3"/>
<feature type="compositionally biased region" description="Polar residues" evidence="3">
    <location>
        <begin position="611"/>
        <end position="624"/>
    </location>
</feature>
<feature type="region of interest" description="Disordered" evidence="3">
    <location>
        <begin position="454"/>
        <end position="491"/>
    </location>
</feature>
<keyword evidence="1" id="KW-0880">Kelch repeat</keyword>
<dbReference type="AlphaFoldDB" id="A0A1X7TPH3"/>
<dbReference type="EnsemblMetazoa" id="Aqu2.1.16746_001">
    <property type="protein sequence ID" value="Aqu2.1.16746_001"/>
    <property type="gene ID" value="Aqu2.1.16746"/>
</dbReference>
<name>A0A1X7TPH3_AMPQE</name>
<feature type="compositionally biased region" description="Basic and acidic residues" evidence="3">
    <location>
        <begin position="580"/>
        <end position="593"/>
    </location>
</feature>
<proteinExistence type="predicted"/>
<protein>
    <submittedName>
        <fullName evidence="4">Uncharacterized protein</fullName>
    </submittedName>
</protein>
<keyword evidence="2" id="KW-0677">Repeat</keyword>
<reference evidence="4" key="1">
    <citation type="submission" date="2017-05" db="UniProtKB">
        <authorList>
            <consortium name="EnsemblMetazoa"/>
        </authorList>
    </citation>
    <scope>IDENTIFICATION</scope>
</reference>
<dbReference type="Pfam" id="PF24681">
    <property type="entry name" value="Kelch_KLHDC2_KLHL20_DRC7"/>
    <property type="match status" value="2"/>
</dbReference>
<feature type="region of interest" description="Disordered" evidence="3">
    <location>
        <begin position="503"/>
        <end position="524"/>
    </location>
</feature>
<feature type="compositionally biased region" description="Low complexity" evidence="3">
    <location>
        <begin position="598"/>
        <end position="608"/>
    </location>
</feature>
<evidence type="ECO:0000256" key="2">
    <source>
        <dbReference type="ARBA" id="ARBA00022737"/>
    </source>
</evidence>
<dbReference type="PANTHER" id="PTHR46093:SF18">
    <property type="entry name" value="FIBRONECTIN TYPE-III DOMAIN-CONTAINING PROTEIN"/>
    <property type="match status" value="1"/>
</dbReference>
<dbReference type="SUPFAM" id="SSF117281">
    <property type="entry name" value="Kelch motif"/>
    <property type="match status" value="1"/>
</dbReference>
<feature type="region of interest" description="Disordered" evidence="3">
    <location>
        <begin position="573"/>
        <end position="624"/>
    </location>
</feature>
<dbReference type="InterPro" id="IPR015915">
    <property type="entry name" value="Kelch-typ_b-propeller"/>
</dbReference>
<feature type="compositionally biased region" description="Basic and acidic residues" evidence="3">
    <location>
        <begin position="472"/>
        <end position="491"/>
    </location>
</feature>
<evidence type="ECO:0000313" key="4">
    <source>
        <dbReference type="EnsemblMetazoa" id="Aqu2.1.16746_001"/>
    </source>
</evidence>
<accession>A0A1X7TPH3</accession>
<evidence type="ECO:0000256" key="3">
    <source>
        <dbReference type="SAM" id="MobiDB-lite"/>
    </source>
</evidence>
<sequence length="746" mass="86344">MKWKHVVEVYVDYPERQYTEKSYCGRLPYCKMAAESPGKEYQPVKRDGHCVIRVGDYLYMWGGKQPDFPEVHNNEKKKSLCSIMEVCHLVTGRWEQKPTTGNPPLGVVGYAAAAIGNEIFYFGGYCNHVNCFHNSLYSFCVDTFNWKELSPTTSCHGPVMKWRCAMIAIKVNSEDYLVVIGGSGPPYNNAPEQPGAQYSRWYNNEIHFYEVSSGDWILPTVTEDRPPPIDSFTLTSINNSSAIFFGGETANGFSNNVYIVNFTDTSVNFSKLFNPGGSVQWPKERRAHSSVLINSSSGPHLLVVGGSNHDLWIFDFKNKSWKELFNVPDSVTDRYDHSLSILSVTPTTNWIVVFGGFTSYTDTAVIELRYTSNSDWSTSIIRLDQYKEKLQERRREWEASQSVQPEDRREIDRLMHVLQELEKELQEERRENEQVITTLQQQLLGREQQLQQAQQQREERERQIQDLQQQLQERERESEQQRQKSEWEVELGKEREQDLQRQLREQDQHLQQAQQHEQERERELQQARKIEINALEREQDLQRQLREREQQLQWEIQQGAEREQGLQGQLLQAQQQLQETQERERGLEQQLRERARHSTNATTSSSANVVHDSTSVSSTEGARSSATVDVNKVKKVINNVLVFHYADLSSLNTSLLNLASQLFAAGLISDEVRETRSMEKFITEFKASLNFKRKLPKVQEHCQKFLNSFIAVRGSYADAAEALGEDWIEAIRNELGFDFNIEIDVR</sequence>
<dbReference type="OrthoDB" id="45365at2759"/>
<organism evidence="4">
    <name type="scientific">Amphimedon queenslandica</name>
    <name type="common">Sponge</name>
    <dbReference type="NCBI Taxonomy" id="400682"/>
    <lineage>
        <taxon>Eukaryota</taxon>
        <taxon>Metazoa</taxon>
        <taxon>Porifera</taxon>
        <taxon>Demospongiae</taxon>
        <taxon>Heteroscleromorpha</taxon>
        <taxon>Haplosclerida</taxon>
        <taxon>Niphatidae</taxon>
        <taxon>Amphimedon</taxon>
    </lineage>
</organism>
<dbReference type="Gene3D" id="2.120.10.80">
    <property type="entry name" value="Kelch-type beta propeller"/>
    <property type="match status" value="2"/>
</dbReference>
<evidence type="ECO:0000256" key="1">
    <source>
        <dbReference type="ARBA" id="ARBA00022441"/>
    </source>
</evidence>